<dbReference type="Proteomes" id="UP000217349">
    <property type="component" value="Chromosome"/>
</dbReference>
<gene>
    <name evidence="8" type="ORF">SJPD1_1364</name>
</gene>
<protein>
    <recommendedName>
        <fullName evidence="5">Flagellar hook-associated protein 2</fullName>
        <shortName evidence="5">HAP2</shortName>
    </recommendedName>
    <alternativeName>
        <fullName evidence="5">Flagellar cap protein</fullName>
    </alternativeName>
</protein>
<dbReference type="Pfam" id="PF02465">
    <property type="entry name" value="FliD_N"/>
    <property type="match status" value="1"/>
</dbReference>
<dbReference type="GO" id="GO:0009424">
    <property type="term" value="C:bacterial-type flagellum hook"/>
    <property type="evidence" value="ECO:0007669"/>
    <property type="project" value="UniProtKB-UniRule"/>
</dbReference>
<comment type="similarity">
    <text evidence="1 5">Belongs to the FliD family.</text>
</comment>
<dbReference type="EMBL" id="CP023275">
    <property type="protein sequence ID" value="ATB69474.1"/>
    <property type="molecule type" value="Genomic_DNA"/>
</dbReference>
<dbReference type="GO" id="GO:0071973">
    <property type="term" value="P:bacterial-type flagellum-dependent cell motility"/>
    <property type="evidence" value="ECO:0007669"/>
    <property type="project" value="TreeGrafter"/>
</dbReference>
<dbReference type="KEGG" id="sulj:SJPD1_1364"/>
<dbReference type="GO" id="GO:0005576">
    <property type="term" value="C:extracellular region"/>
    <property type="evidence" value="ECO:0007669"/>
    <property type="project" value="UniProtKB-SubCell"/>
</dbReference>
<keyword evidence="8" id="KW-0966">Cell projection</keyword>
<evidence type="ECO:0000313" key="8">
    <source>
        <dbReference type="EMBL" id="ATB69474.1"/>
    </source>
</evidence>
<keyword evidence="8" id="KW-0282">Flagellum</keyword>
<evidence type="ECO:0000259" key="7">
    <source>
        <dbReference type="Pfam" id="PF07195"/>
    </source>
</evidence>
<evidence type="ECO:0000256" key="1">
    <source>
        <dbReference type="ARBA" id="ARBA00009764"/>
    </source>
</evidence>
<evidence type="ECO:0000256" key="2">
    <source>
        <dbReference type="ARBA" id="ARBA00011255"/>
    </source>
</evidence>
<evidence type="ECO:0000256" key="3">
    <source>
        <dbReference type="ARBA" id="ARBA00023054"/>
    </source>
</evidence>
<feature type="domain" description="Flagellar hook-associated protein 2 N-terminal" evidence="6">
    <location>
        <begin position="24"/>
        <end position="119"/>
    </location>
</feature>
<evidence type="ECO:0000313" key="9">
    <source>
        <dbReference type="Proteomes" id="UP000217349"/>
    </source>
</evidence>
<accession>A0A290HS53</accession>
<dbReference type="InterPro" id="IPR040026">
    <property type="entry name" value="FliD"/>
</dbReference>
<evidence type="ECO:0000259" key="6">
    <source>
        <dbReference type="Pfam" id="PF02465"/>
    </source>
</evidence>
<organism evidence="8 9">
    <name type="scientific">Sulfurospirillum diekertiae</name>
    <dbReference type="NCBI Taxonomy" id="1854492"/>
    <lineage>
        <taxon>Bacteria</taxon>
        <taxon>Pseudomonadati</taxon>
        <taxon>Campylobacterota</taxon>
        <taxon>Epsilonproteobacteria</taxon>
        <taxon>Campylobacterales</taxon>
        <taxon>Sulfurospirillaceae</taxon>
        <taxon>Sulfurospirillum</taxon>
    </lineage>
</organism>
<keyword evidence="4 5" id="KW-0975">Bacterial flagellum</keyword>
<dbReference type="InterPro" id="IPR003481">
    <property type="entry name" value="FliD_N"/>
</dbReference>
<evidence type="ECO:0000256" key="5">
    <source>
        <dbReference type="RuleBase" id="RU362066"/>
    </source>
</evidence>
<dbReference type="RefSeq" id="WP_096046540.1">
    <property type="nucleotide sequence ID" value="NZ_CP023275.1"/>
</dbReference>
<keyword evidence="5" id="KW-0964">Secreted</keyword>
<dbReference type="PANTHER" id="PTHR30288:SF0">
    <property type="entry name" value="FLAGELLAR HOOK-ASSOCIATED PROTEIN 2"/>
    <property type="match status" value="1"/>
</dbReference>
<dbReference type="Pfam" id="PF07195">
    <property type="entry name" value="FliD_C"/>
    <property type="match status" value="1"/>
</dbReference>
<keyword evidence="3" id="KW-0175">Coiled coil</keyword>
<comment type="function">
    <text evidence="5">Required for morphogenesis and for the elongation of the flagellar filament by facilitating polymerization of the flagellin monomers at the tip of growing filament. Forms a capping structure, which prevents flagellin subunits (transported through the central channel of the flagellum) from leaking out without polymerization at the distal end.</text>
</comment>
<dbReference type="AlphaFoldDB" id="A0A290HS53"/>
<feature type="domain" description="Flagellar hook-associated protein 2 C-terminal" evidence="7">
    <location>
        <begin position="229"/>
        <end position="556"/>
    </location>
</feature>
<dbReference type="NCBIfam" id="NF009400">
    <property type="entry name" value="PRK12765.1"/>
    <property type="match status" value="1"/>
</dbReference>
<comment type="subunit">
    <text evidence="2 5">Homopentamer.</text>
</comment>
<evidence type="ECO:0000256" key="4">
    <source>
        <dbReference type="ARBA" id="ARBA00023143"/>
    </source>
</evidence>
<dbReference type="GO" id="GO:0007155">
    <property type="term" value="P:cell adhesion"/>
    <property type="evidence" value="ECO:0007669"/>
    <property type="project" value="InterPro"/>
</dbReference>
<dbReference type="GO" id="GO:0009421">
    <property type="term" value="C:bacterial-type flagellum filament cap"/>
    <property type="evidence" value="ECO:0007669"/>
    <property type="project" value="InterPro"/>
</dbReference>
<keyword evidence="8" id="KW-0969">Cilium</keyword>
<name>A0A290HS53_9BACT</name>
<comment type="subcellular location">
    <subcellularLocation>
        <location evidence="5">Secreted</location>
    </subcellularLocation>
    <subcellularLocation>
        <location evidence="5">Bacterial flagellum</location>
    </subcellularLocation>
</comment>
<sequence>MATTSTTTTTSSTTGSLSSLGLGSGVLTSDVLDKLRAADESGLVTPIDNKLTANATKQTDLASILSLANTLKSSTNVLSDENNYLKRTTTVSNDAVSVTASGGAAVENFTLHVNTLAKQDIYQSTSFSSQTSSFTSASDTLNLKIGTSNYTLDITSTTTLSDLKDMINDRAGGKVTASILNVGGTNPYKLVIKSASTGANNAITLSSTGTGTALTDLGLDTAANHLQTATDASFVYNGVTINRSSNTVSDLVSGLSLTLNKEQTDATTNTTVAVTQDWTNITTNLKSLVSGYNDLMTKLKSTTTYDTTSKTAGTFQGVTQVSSLSSAIRKEVLSVDSKGRGLSDYGISMDSTGVLSFDSATFDAKVAADPADIKDYFQGSTTYSSTSYNGSSVAAGALSIGSSAFSINGKAITLTTDATATIADNLAAIKTAINNAGLSGITASVGTNNNIVLKGTAGADIAITGDTTALASLGLAANNVYSSPTIKDGIFTTFNSIMDSYVNTTDGTLTQYNTSLTTVKTALTTSRATAVSRLDDKYNAMATKFAAYDSIISKLTNQFSSLLTIIKQSTSSSSS</sequence>
<reference evidence="9" key="1">
    <citation type="submission" date="2017-09" db="EMBL/GenBank/DDBJ databases">
        <title>The complete genome of Sulfurospirillum sp. JPD-1.</title>
        <authorList>
            <person name="Goris T."/>
        </authorList>
    </citation>
    <scope>NUCLEOTIDE SEQUENCE [LARGE SCALE GENOMIC DNA]</scope>
    <source>
        <strain evidence="9">JPD-1</strain>
    </source>
</reference>
<dbReference type="PANTHER" id="PTHR30288">
    <property type="entry name" value="FLAGELLAR CAP/ASSEMBLY PROTEIN FLID"/>
    <property type="match status" value="1"/>
</dbReference>
<proteinExistence type="inferred from homology"/>
<dbReference type="OrthoDB" id="1530at2"/>
<dbReference type="InterPro" id="IPR010809">
    <property type="entry name" value="FliD_C"/>
</dbReference>